<feature type="binding site" evidence="5">
    <location>
        <position position="183"/>
    </location>
    <ligand>
        <name>S-adenosyl-L-methionine</name>
        <dbReference type="ChEBI" id="CHEBI:59789"/>
    </ligand>
</feature>
<dbReference type="InterPro" id="IPR029063">
    <property type="entry name" value="SAM-dependent_MTases_sf"/>
</dbReference>
<keyword evidence="1 5" id="KW-0963">Cytoplasm</keyword>
<accession>A0AA38RN94</accession>
<keyword evidence="8" id="KW-1185">Reference proteome</keyword>
<name>A0AA38RN94_9PEZI</name>
<feature type="binding site" evidence="5">
    <location>
        <position position="105"/>
    </location>
    <ligand>
        <name>S-adenosyl-L-methionine</name>
        <dbReference type="ChEBI" id="CHEBI:59789"/>
    </ligand>
</feature>
<dbReference type="PANTHER" id="PTHR14614">
    <property type="entry name" value="HEPATOCELLULAR CARCINOMA-ASSOCIATED ANTIGEN"/>
    <property type="match status" value="1"/>
</dbReference>
<dbReference type="PANTHER" id="PTHR14614:SF10">
    <property type="entry name" value="PROTEIN N-TERMINAL AND LYSINE N-METHYLTRANSFERASE EFM7"/>
    <property type="match status" value="1"/>
</dbReference>
<keyword evidence="2 5" id="KW-0489">Methyltransferase</keyword>
<organism evidence="7 8">
    <name type="scientific">Pleurostoma richardsiae</name>
    <dbReference type="NCBI Taxonomy" id="41990"/>
    <lineage>
        <taxon>Eukaryota</taxon>
        <taxon>Fungi</taxon>
        <taxon>Dikarya</taxon>
        <taxon>Ascomycota</taxon>
        <taxon>Pezizomycotina</taxon>
        <taxon>Sordariomycetes</taxon>
        <taxon>Sordariomycetidae</taxon>
        <taxon>Calosphaeriales</taxon>
        <taxon>Pleurostomataceae</taxon>
        <taxon>Pleurostoma</taxon>
    </lineage>
</organism>
<dbReference type="GO" id="GO:0016279">
    <property type="term" value="F:protein-lysine N-methyltransferase activity"/>
    <property type="evidence" value="ECO:0007669"/>
    <property type="project" value="UniProtKB-UniRule"/>
</dbReference>
<feature type="binding site" evidence="5">
    <location>
        <position position="145"/>
    </location>
    <ligand>
        <name>S-adenosyl-L-methionine</name>
        <dbReference type="ChEBI" id="CHEBI:59789"/>
    </ligand>
</feature>
<proteinExistence type="inferred from homology"/>
<evidence type="ECO:0000256" key="5">
    <source>
        <dbReference type="HAMAP-Rule" id="MF_03223"/>
    </source>
</evidence>
<reference evidence="7" key="1">
    <citation type="submission" date="2022-07" db="EMBL/GenBank/DDBJ databases">
        <title>Fungi with potential for degradation of polypropylene.</title>
        <authorList>
            <person name="Gostincar C."/>
        </authorList>
    </citation>
    <scope>NUCLEOTIDE SEQUENCE</scope>
    <source>
        <strain evidence="7">EXF-13308</strain>
    </source>
</reference>
<dbReference type="HAMAP" id="MF_03223">
    <property type="entry name" value="Methyltr_EFM7"/>
    <property type="match status" value="1"/>
</dbReference>
<gene>
    <name evidence="5" type="primary">EFM7</name>
    <name evidence="7" type="ORF">NKR23_g3144</name>
</gene>
<comment type="caution">
    <text evidence="7">The sequence shown here is derived from an EMBL/GenBank/DDBJ whole genome shotgun (WGS) entry which is preliminary data.</text>
</comment>
<dbReference type="Gene3D" id="3.40.50.150">
    <property type="entry name" value="Vaccinia Virus protein VP39"/>
    <property type="match status" value="1"/>
</dbReference>
<evidence type="ECO:0000313" key="8">
    <source>
        <dbReference type="Proteomes" id="UP001174694"/>
    </source>
</evidence>
<dbReference type="EC" id="2.1.1.-" evidence="5"/>
<dbReference type="EMBL" id="JANBVO010000006">
    <property type="protein sequence ID" value="KAJ9151240.1"/>
    <property type="molecule type" value="Genomic_DNA"/>
</dbReference>
<evidence type="ECO:0000256" key="6">
    <source>
        <dbReference type="SAM" id="MobiDB-lite"/>
    </source>
</evidence>
<feature type="binding site" evidence="5">
    <location>
        <begin position="83"/>
        <end position="85"/>
    </location>
    <ligand>
        <name>S-adenosyl-L-methionine</name>
        <dbReference type="ChEBI" id="CHEBI:59789"/>
    </ligand>
</feature>
<evidence type="ECO:0000256" key="1">
    <source>
        <dbReference type="ARBA" id="ARBA00022490"/>
    </source>
</evidence>
<comment type="similarity">
    <text evidence="5">Belongs to the class I-like SAM-binding methyltransferase superfamily. EFM7 family.</text>
</comment>
<comment type="function">
    <text evidence="5">S-adenosyl-L-methionine-dependent protein methyltransferase that trimethylates the N-terminal glycine 'Gly-2' of elongation factor 1-alpha, before also catalyzing the mono- and dimethylation of 'Lys-3'.</text>
</comment>
<dbReference type="GO" id="GO:0071885">
    <property type="term" value="F:N-terminal protein N-methyltransferase activity"/>
    <property type="evidence" value="ECO:0007669"/>
    <property type="project" value="UniProtKB-UniRule"/>
</dbReference>
<dbReference type="GO" id="GO:0005737">
    <property type="term" value="C:cytoplasm"/>
    <property type="evidence" value="ECO:0007669"/>
    <property type="project" value="UniProtKB-SubCell"/>
</dbReference>
<evidence type="ECO:0000256" key="2">
    <source>
        <dbReference type="ARBA" id="ARBA00022603"/>
    </source>
</evidence>
<keyword evidence="3 5" id="KW-0808">Transferase</keyword>
<evidence type="ECO:0000256" key="4">
    <source>
        <dbReference type="ARBA" id="ARBA00022691"/>
    </source>
</evidence>
<protein>
    <recommendedName>
        <fullName evidence="5">Protein N-terminal and lysine N-methyltransferase EFM7</fullName>
        <ecNumber evidence="5">2.1.1.-</ecNumber>
    </recommendedName>
    <alternativeName>
        <fullName evidence="5">Elongation factor methyltransferase 7</fullName>
    </alternativeName>
</protein>
<feature type="binding site" evidence="5">
    <location>
        <position position="57"/>
    </location>
    <ligand>
        <name>S-adenosyl-L-methionine</name>
        <dbReference type="ChEBI" id="CHEBI:59789"/>
    </ligand>
</feature>
<dbReference type="GO" id="GO:0032259">
    <property type="term" value="P:methylation"/>
    <property type="evidence" value="ECO:0007669"/>
    <property type="project" value="UniProtKB-KW"/>
</dbReference>
<keyword evidence="4 5" id="KW-0949">S-adenosyl-L-methionine</keyword>
<dbReference type="InterPro" id="IPR019410">
    <property type="entry name" value="Methyltransf_16"/>
</dbReference>
<dbReference type="AlphaFoldDB" id="A0AA38RN94"/>
<evidence type="ECO:0000256" key="3">
    <source>
        <dbReference type="ARBA" id="ARBA00022679"/>
    </source>
</evidence>
<dbReference type="SUPFAM" id="SSF53335">
    <property type="entry name" value="S-adenosyl-L-methionine-dependent methyltransferases"/>
    <property type="match status" value="1"/>
</dbReference>
<sequence>MVSDTENDDGPLALFDDPEGYYPPTPPPTTQSHTLLSGETITLHLVGHSPLEAHRLWNGSRVIAHYFEASPELVRGRTVLELGAGAGLPSIVCAVLGARRVVVTDYPDPDLVQTMWRNIDECALVPKEEDGRPRDAVIAADGFVWGADAAPLLAHLGQHPSSREGSEPGADAGGGGFDVMILADLLFRHSEHGNMVRSIEAALRRSRDSAAYVFFTSYRPWLRHKDLAFFDVARERGFEVEKVLEKRMERAMFEDDPGDEEVRKTVLGFTVKWPADKCPS</sequence>
<evidence type="ECO:0000313" key="7">
    <source>
        <dbReference type="EMBL" id="KAJ9151240.1"/>
    </source>
</evidence>
<dbReference type="Proteomes" id="UP001174694">
    <property type="component" value="Unassembled WGS sequence"/>
</dbReference>
<dbReference type="InterPro" id="IPR025784">
    <property type="entry name" value="EFM7"/>
</dbReference>
<dbReference type="Pfam" id="PF10294">
    <property type="entry name" value="Methyltransf_16"/>
    <property type="match status" value="1"/>
</dbReference>
<feature type="region of interest" description="Disordered" evidence="6">
    <location>
        <begin position="1"/>
        <end position="31"/>
    </location>
</feature>
<comment type="subcellular location">
    <subcellularLocation>
        <location evidence="5">Cytoplasm</location>
    </subcellularLocation>
</comment>
<dbReference type="PROSITE" id="PS51560">
    <property type="entry name" value="SAM_MT_NNT1"/>
    <property type="match status" value="1"/>
</dbReference>